<organism evidence="1 2">
    <name type="scientific">Anaeroselena agilis</name>
    <dbReference type="NCBI Taxonomy" id="3063788"/>
    <lineage>
        <taxon>Bacteria</taxon>
        <taxon>Bacillati</taxon>
        <taxon>Bacillota</taxon>
        <taxon>Negativicutes</taxon>
        <taxon>Acetonemataceae</taxon>
        <taxon>Anaeroselena</taxon>
    </lineage>
</organism>
<proteinExistence type="predicted"/>
<dbReference type="RefSeq" id="WP_413779675.1">
    <property type="nucleotide sequence ID" value="NZ_JAUOZS010000001.1"/>
</dbReference>
<gene>
    <name evidence="1" type="ORF">Q4T40_07870</name>
</gene>
<accession>A0ABU3NWH1</accession>
<evidence type="ECO:0000313" key="2">
    <source>
        <dbReference type="Proteomes" id="UP001254848"/>
    </source>
</evidence>
<evidence type="ECO:0000313" key="1">
    <source>
        <dbReference type="EMBL" id="MDT8901151.1"/>
    </source>
</evidence>
<comment type="caution">
    <text evidence="1">The sequence shown here is derived from an EMBL/GenBank/DDBJ whole genome shotgun (WGS) entry which is preliminary data.</text>
</comment>
<reference evidence="1 2" key="1">
    <citation type="submission" date="2023-07" db="EMBL/GenBank/DDBJ databases">
        <title>The novel representative of Negativicutes class, Anaeroselena agilis gen. nov. sp. nov.</title>
        <authorList>
            <person name="Prokofeva M.I."/>
            <person name="Elcheninov A.G."/>
            <person name="Klyukina A."/>
            <person name="Kublanov I.V."/>
            <person name="Frolov E.N."/>
            <person name="Podosokorskaya O.A."/>
        </authorList>
    </citation>
    <scope>NUCLEOTIDE SEQUENCE [LARGE SCALE GENOMIC DNA]</scope>
    <source>
        <strain evidence="1 2">4137-cl</strain>
    </source>
</reference>
<name>A0ABU3NWH1_9FIRM</name>
<dbReference type="EMBL" id="JAUOZS010000001">
    <property type="protein sequence ID" value="MDT8901151.1"/>
    <property type="molecule type" value="Genomic_DNA"/>
</dbReference>
<keyword evidence="2" id="KW-1185">Reference proteome</keyword>
<protein>
    <submittedName>
        <fullName evidence="1">Uncharacterized protein</fullName>
    </submittedName>
</protein>
<dbReference type="Proteomes" id="UP001254848">
    <property type="component" value="Unassembled WGS sequence"/>
</dbReference>
<sequence>MSRKPIPDEEQAKREQAWLDSLCDDHAGQRVGLLGASYRQWRQRQMDMPSNAGICPVCAAARKRRSG</sequence>